<dbReference type="AlphaFoldDB" id="A0A3A5M9V3"/>
<comment type="caution">
    <text evidence="6">The sequence shown here is derived from an EMBL/GenBank/DDBJ whole genome shotgun (WGS) entry which is preliminary data.</text>
</comment>
<name>A0A3A5M9V3_9MICO</name>
<gene>
    <name evidence="6" type="ORF">D6T64_19590</name>
</gene>
<accession>A0A3A5M9V3</accession>
<dbReference type="Gene3D" id="3.40.190.10">
    <property type="entry name" value="Periplasmic binding protein-like II"/>
    <property type="match status" value="2"/>
</dbReference>
<evidence type="ECO:0000313" key="7">
    <source>
        <dbReference type="Proteomes" id="UP000272015"/>
    </source>
</evidence>
<reference evidence="6 7" key="1">
    <citation type="submission" date="2018-09" db="EMBL/GenBank/DDBJ databases">
        <title>Novel species of Cryobacterium.</title>
        <authorList>
            <person name="Liu Q."/>
            <person name="Xin Y.-H."/>
        </authorList>
    </citation>
    <scope>NUCLEOTIDE SEQUENCE [LARGE SCALE GENOMIC DNA]</scope>
    <source>
        <strain evidence="6 7">Hh39</strain>
    </source>
</reference>
<keyword evidence="3 4" id="KW-0732">Signal</keyword>
<evidence type="ECO:0000256" key="3">
    <source>
        <dbReference type="ARBA" id="ARBA00022729"/>
    </source>
</evidence>
<evidence type="ECO:0000313" key="6">
    <source>
        <dbReference type="EMBL" id="RJT85145.1"/>
    </source>
</evidence>
<comment type="similarity">
    <text evidence="2">Belongs to the bacterial solute-binding protein SsuA/TauA family.</text>
</comment>
<dbReference type="OrthoDB" id="7808807at2"/>
<dbReference type="PANTHER" id="PTHR30024:SF47">
    <property type="entry name" value="TAURINE-BINDING PERIPLASMIC PROTEIN"/>
    <property type="match status" value="1"/>
</dbReference>
<keyword evidence="7" id="KW-1185">Reference proteome</keyword>
<dbReference type="SUPFAM" id="SSF53850">
    <property type="entry name" value="Periplasmic binding protein-like II"/>
    <property type="match status" value="1"/>
</dbReference>
<dbReference type="Proteomes" id="UP000272015">
    <property type="component" value="Unassembled WGS sequence"/>
</dbReference>
<evidence type="ECO:0000259" key="5">
    <source>
        <dbReference type="Pfam" id="PF09084"/>
    </source>
</evidence>
<feature type="signal peptide" evidence="4">
    <location>
        <begin position="1"/>
        <end position="30"/>
    </location>
</feature>
<comment type="subcellular location">
    <subcellularLocation>
        <location evidence="1">Periplasm</location>
    </subcellularLocation>
</comment>
<dbReference type="InterPro" id="IPR015168">
    <property type="entry name" value="SsuA/THI5"/>
</dbReference>
<evidence type="ECO:0000256" key="1">
    <source>
        <dbReference type="ARBA" id="ARBA00004418"/>
    </source>
</evidence>
<feature type="chain" id="PRO_5039322114" evidence="4">
    <location>
        <begin position="31"/>
        <end position="319"/>
    </location>
</feature>
<dbReference type="EMBL" id="QZVS01000096">
    <property type="protein sequence ID" value="RJT85145.1"/>
    <property type="molecule type" value="Genomic_DNA"/>
</dbReference>
<evidence type="ECO:0000256" key="4">
    <source>
        <dbReference type="SAM" id="SignalP"/>
    </source>
</evidence>
<dbReference type="Pfam" id="PF09084">
    <property type="entry name" value="NMT1"/>
    <property type="match status" value="1"/>
</dbReference>
<protein>
    <submittedName>
        <fullName evidence="6">ABC transporter substrate-binding protein</fullName>
    </submittedName>
</protein>
<organism evidence="6 7">
    <name type="scientific">Cryobacterium melibiosiphilum</name>
    <dbReference type="NCBI Taxonomy" id="995039"/>
    <lineage>
        <taxon>Bacteria</taxon>
        <taxon>Bacillati</taxon>
        <taxon>Actinomycetota</taxon>
        <taxon>Actinomycetes</taxon>
        <taxon>Micrococcales</taxon>
        <taxon>Microbacteriaceae</taxon>
        <taxon>Cryobacterium</taxon>
    </lineage>
</organism>
<dbReference type="RefSeq" id="WP_119976365.1">
    <property type="nucleotide sequence ID" value="NZ_JBHSQA010000004.1"/>
</dbReference>
<dbReference type="GO" id="GO:0042597">
    <property type="term" value="C:periplasmic space"/>
    <property type="evidence" value="ECO:0007669"/>
    <property type="project" value="UniProtKB-SubCell"/>
</dbReference>
<dbReference type="PANTHER" id="PTHR30024">
    <property type="entry name" value="ALIPHATIC SULFONATES-BINDING PROTEIN-RELATED"/>
    <property type="match status" value="1"/>
</dbReference>
<sequence length="319" mass="33420">MSKKRNRSLKSILPIVGTMAVLLTGCSGPAAGSAADGPPPVKVGYFPLAHTASVVNADEEGLFEAQGLDVELIQTGGGAAAITTLVSGSIDITYSNYTSALLAAEKGLPVMLVAANDVGGADHGIFVTSDSAIGTAADLSGKTFAVNNLQNVGTLAVYALLEDAGVDPTDVSLVEMPYPDMQAALERGAVDAIWQVEPFQSGALAAGFVKLSDMFTGTMADIPVAGWVTTKKFAEENPEAISAFQIAISESGEDLQGHRERFVELVPTFTKVPVAVVEQMELPVFESDLNLERLQQTADLLKKYEITKTSVDVNSLVVK</sequence>
<proteinExistence type="inferred from homology"/>
<dbReference type="PROSITE" id="PS51257">
    <property type="entry name" value="PROKAR_LIPOPROTEIN"/>
    <property type="match status" value="1"/>
</dbReference>
<evidence type="ECO:0000256" key="2">
    <source>
        <dbReference type="ARBA" id="ARBA00010742"/>
    </source>
</evidence>
<feature type="domain" description="SsuA/THI5-like" evidence="5">
    <location>
        <begin position="52"/>
        <end position="256"/>
    </location>
</feature>